<sequence length="99" mass="11324">MTIREFSYPVNLPGQKINFRPVMRGAFMFYAHVVPIVINDEDRSANYRPPWRHIIYRQGYRAGFLTLSDETVPAEGDDCKYHLAITRGSLPHVPPPPPG</sequence>
<keyword evidence="2" id="KW-1185">Reference proteome</keyword>
<proteinExistence type="predicted"/>
<reference evidence="1 2" key="1">
    <citation type="submission" date="2024-02" db="EMBL/GenBank/DDBJ databases">
        <title>First draft genome assembly of two strains of Seiridium cardinale.</title>
        <authorList>
            <person name="Emiliani G."/>
            <person name="Scali E."/>
        </authorList>
    </citation>
    <scope>NUCLEOTIDE SEQUENCE [LARGE SCALE GENOMIC DNA]</scope>
    <source>
        <strain evidence="1 2">BM-138-000479</strain>
    </source>
</reference>
<dbReference type="Proteomes" id="UP001465668">
    <property type="component" value="Unassembled WGS sequence"/>
</dbReference>
<organism evidence="1 2">
    <name type="scientific">Seiridium cardinale</name>
    <dbReference type="NCBI Taxonomy" id="138064"/>
    <lineage>
        <taxon>Eukaryota</taxon>
        <taxon>Fungi</taxon>
        <taxon>Dikarya</taxon>
        <taxon>Ascomycota</taxon>
        <taxon>Pezizomycotina</taxon>
        <taxon>Sordariomycetes</taxon>
        <taxon>Xylariomycetidae</taxon>
        <taxon>Amphisphaeriales</taxon>
        <taxon>Sporocadaceae</taxon>
        <taxon>Seiridium</taxon>
    </lineage>
</organism>
<evidence type="ECO:0000313" key="2">
    <source>
        <dbReference type="Proteomes" id="UP001465668"/>
    </source>
</evidence>
<comment type="caution">
    <text evidence="1">The sequence shown here is derived from an EMBL/GenBank/DDBJ whole genome shotgun (WGS) entry which is preliminary data.</text>
</comment>
<dbReference type="EMBL" id="JARVKM010000052">
    <property type="protein sequence ID" value="KAK9773266.1"/>
    <property type="molecule type" value="Genomic_DNA"/>
</dbReference>
<protein>
    <submittedName>
        <fullName evidence="1">Heterokaryon incompatibility domain-containing protein</fullName>
    </submittedName>
</protein>
<name>A0ABR2XHJ5_9PEZI</name>
<gene>
    <name evidence="1" type="ORF">SCAR479_09995</name>
</gene>
<evidence type="ECO:0000313" key="1">
    <source>
        <dbReference type="EMBL" id="KAK9773266.1"/>
    </source>
</evidence>
<accession>A0ABR2XHJ5</accession>